<evidence type="ECO:0000256" key="1">
    <source>
        <dbReference type="ARBA" id="ARBA00004141"/>
    </source>
</evidence>
<feature type="non-terminal residue" evidence="13">
    <location>
        <position position="1"/>
    </location>
</feature>
<comment type="subcellular location">
    <subcellularLocation>
        <location evidence="2">Cell membrane</location>
    </subcellularLocation>
    <subcellularLocation>
        <location evidence="1">Membrane</location>
        <topology evidence="1">Multi-pass membrane protein</topology>
    </subcellularLocation>
</comment>
<evidence type="ECO:0000313" key="15">
    <source>
        <dbReference type="Proteomes" id="UP000070412"/>
    </source>
</evidence>
<dbReference type="Proteomes" id="UP000070412">
    <property type="component" value="Unassembled WGS sequence"/>
</dbReference>
<feature type="transmembrane region" description="Helical" evidence="11">
    <location>
        <begin position="201"/>
        <end position="222"/>
    </location>
</feature>
<evidence type="ECO:0000256" key="9">
    <source>
        <dbReference type="ARBA" id="ARBA00023136"/>
    </source>
</evidence>
<evidence type="ECO:0000256" key="5">
    <source>
        <dbReference type="ARBA" id="ARBA00022692"/>
    </source>
</evidence>
<reference evidence="15" key="1">
    <citation type="journal article" date="2020" name="PLoS Negl. Trop. Dis.">
        <title>High-quality nuclear genome for Sarcoptes scabiei-A critical resource for a neglected parasite.</title>
        <authorList>
            <person name="Korhonen P.K."/>
            <person name="Gasser R.B."/>
            <person name="Ma G."/>
            <person name="Wang T."/>
            <person name="Stroehlein A.J."/>
            <person name="Young N.D."/>
            <person name="Ang C.S."/>
            <person name="Fernando D.D."/>
            <person name="Lu H.C."/>
            <person name="Taylor S."/>
            <person name="Reynolds S.L."/>
            <person name="Mofiz E."/>
            <person name="Najaraj S.H."/>
            <person name="Gowda H."/>
            <person name="Madugundu A."/>
            <person name="Renuse S."/>
            <person name="Holt D."/>
            <person name="Pandey A."/>
            <person name="Papenfuss A.T."/>
            <person name="Fischer K."/>
        </authorList>
    </citation>
    <scope>NUCLEOTIDE SEQUENCE [LARGE SCALE GENOMIC DNA]</scope>
</reference>
<dbReference type="Gene3D" id="1.20.58.390">
    <property type="entry name" value="Neurotransmitter-gated ion-channel transmembrane domain"/>
    <property type="match status" value="1"/>
</dbReference>
<dbReference type="InterPro" id="IPR006028">
    <property type="entry name" value="GABAA/Glycine_rcpt"/>
</dbReference>
<dbReference type="SUPFAM" id="SSF90112">
    <property type="entry name" value="Neurotransmitter-gated ion-channel transmembrane pore"/>
    <property type="match status" value="1"/>
</dbReference>
<keyword evidence="15" id="KW-1185">Reference proteome</keyword>
<name>A0A834VET4_SARSC</name>
<proteinExistence type="predicted"/>
<dbReference type="InterPro" id="IPR006201">
    <property type="entry name" value="Neur_channel"/>
</dbReference>
<keyword evidence="3" id="KW-0813">Transport</keyword>
<dbReference type="GO" id="GO:0005230">
    <property type="term" value="F:extracellular ligand-gated monoatomic ion channel activity"/>
    <property type="evidence" value="ECO:0007669"/>
    <property type="project" value="InterPro"/>
</dbReference>
<protein>
    <submittedName>
        <fullName evidence="13">Glycine receptor subunit alpha-2</fullName>
    </submittedName>
</protein>
<feature type="transmembrane region" description="Helical" evidence="11">
    <location>
        <begin position="349"/>
        <end position="371"/>
    </location>
</feature>
<evidence type="ECO:0000256" key="4">
    <source>
        <dbReference type="ARBA" id="ARBA00022475"/>
    </source>
</evidence>
<gene>
    <name evidence="13" type="ORF">SSS_2365</name>
</gene>
<dbReference type="InterPro" id="IPR036734">
    <property type="entry name" value="Neur_chan_lig-bd_sf"/>
</dbReference>
<evidence type="ECO:0000313" key="14">
    <source>
        <dbReference type="EnsemblMetazoa" id="KAF7491128.1"/>
    </source>
</evidence>
<dbReference type="AlphaFoldDB" id="A0A834VET4"/>
<dbReference type="PRINTS" id="PR00253">
    <property type="entry name" value="GABAARECEPTR"/>
</dbReference>
<sequence>AFHFNAQIDEFISHSIEESNTEINITLIVDEISPDRNEMFLNAKLRICLEWFDDRFEADGKNPSTFSSLWKPKIYFRNGVASSTIFSINPVQFLRVNLIGTKKRFRFCQNLFVRFYCHFRMENFPFDRQICSFEIADFESSERLNLRIIQFDILSSSQKFFFEKLTNGQCEILLVNEFEQRNCSHPCVSGRFKLIRNFRYYLLRYYAPTILLVLTDFVQFWTPTICGPGRALFTGGLEIALKTISNIAYGETESRHIVPLFLWLWACQFFIYMSEIEFAAAFAWMHFVNDKKYSKSHNHASPDGHYFGKNNWFKQTGTIIDCLLQKIFGPINFFDDPINRNKVDYTARILFPVFFIFFIVLYSLMATLYWIR</sequence>
<evidence type="ECO:0000256" key="7">
    <source>
        <dbReference type="ARBA" id="ARBA00022989"/>
    </source>
</evidence>
<dbReference type="InterPro" id="IPR018000">
    <property type="entry name" value="Neurotransmitter_ion_chnl_CS"/>
</dbReference>
<dbReference type="GO" id="GO:0004888">
    <property type="term" value="F:transmembrane signaling receptor activity"/>
    <property type="evidence" value="ECO:0007669"/>
    <property type="project" value="InterPro"/>
</dbReference>
<keyword evidence="8" id="KW-0406">Ion transport</keyword>
<reference evidence="13" key="2">
    <citation type="submission" date="2020-01" db="EMBL/GenBank/DDBJ databases">
        <authorList>
            <person name="Korhonen P.K.K."/>
            <person name="Guangxu M.G."/>
            <person name="Wang T.W."/>
            <person name="Stroehlein A.J.S."/>
            <person name="Young N.D."/>
            <person name="Ang C.-S.A."/>
            <person name="Fernando D.W.F."/>
            <person name="Lu H.L."/>
            <person name="Taylor S.T."/>
            <person name="Ehtesham M.E.M."/>
            <person name="Najaraj S.H.N."/>
            <person name="Harsha G.H.G."/>
            <person name="Madugundu A.M."/>
            <person name="Renuse S.R."/>
            <person name="Holt D.H."/>
            <person name="Pandey A.P."/>
            <person name="Papenfuss A.P."/>
            <person name="Gasser R.B.G."/>
            <person name="Fischer K.F."/>
        </authorList>
    </citation>
    <scope>NUCLEOTIDE SEQUENCE</scope>
    <source>
        <strain evidence="13">SSS_KF_BRIS2020</strain>
    </source>
</reference>
<feature type="transmembrane region" description="Helical" evidence="11">
    <location>
        <begin position="262"/>
        <end position="285"/>
    </location>
</feature>
<dbReference type="EnsemblMetazoa" id="SSS_2365s_mrna">
    <property type="protein sequence ID" value="KAF7491128.1"/>
    <property type="gene ID" value="SSS_2365"/>
</dbReference>
<evidence type="ECO:0000256" key="10">
    <source>
        <dbReference type="ARBA" id="ARBA00023303"/>
    </source>
</evidence>
<keyword evidence="6" id="KW-0732">Signal</keyword>
<dbReference type="SUPFAM" id="SSF63712">
    <property type="entry name" value="Nicotinic receptor ligand binding domain-like"/>
    <property type="match status" value="1"/>
</dbReference>
<reference evidence="14" key="3">
    <citation type="submission" date="2022-06" db="UniProtKB">
        <authorList>
            <consortium name="EnsemblMetazoa"/>
        </authorList>
    </citation>
    <scope>IDENTIFICATION</scope>
</reference>
<dbReference type="InterPro" id="IPR038050">
    <property type="entry name" value="Neuro_actylchol_rec"/>
</dbReference>
<keyword evidence="10" id="KW-0407">Ion channel</keyword>
<dbReference type="OrthoDB" id="5975154at2759"/>
<dbReference type="InterPro" id="IPR036719">
    <property type="entry name" value="Neuro-gated_channel_TM_sf"/>
</dbReference>
<dbReference type="PANTHER" id="PTHR18945">
    <property type="entry name" value="NEUROTRANSMITTER GATED ION CHANNEL"/>
    <property type="match status" value="1"/>
</dbReference>
<dbReference type="PROSITE" id="PS00236">
    <property type="entry name" value="NEUROTR_ION_CHANNEL"/>
    <property type="match status" value="1"/>
</dbReference>
<keyword evidence="9 11" id="KW-0472">Membrane</keyword>
<evidence type="ECO:0000256" key="6">
    <source>
        <dbReference type="ARBA" id="ARBA00022729"/>
    </source>
</evidence>
<evidence type="ECO:0000256" key="2">
    <source>
        <dbReference type="ARBA" id="ARBA00004236"/>
    </source>
</evidence>
<evidence type="ECO:0000256" key="8">
    <source>
        <dbReference type="ARBA" id="ARBA00023065"/>
    </source>
</evidence>
<evidence type="ECO:0000256" key="11">
    <source>
        <dbReference type="SAM" id="Phobius"/>
    </source>
</evidence>
<dbReference type="GO" id="GO:0005886">
    <property type="term" value="C:plasma membrane"/>
    <property type="evidence" value="ECO:0007669"/>
    <property type="project" value="UniProtKB-SubCell"/>
</dbReference>
<evidence type="ECO:0000256" key="3">
    <source>
        <dbReference type="ARBA" id="ARBA00022448"/>
    </source>
</evidence>
<feature type="domain" description="Neurotransmitter-gated ion-channel ligand-binding" evidence="12">
    <location>
        <begin position="17"/>
        <end position="152"/>
    </location>
</feature>
<keyword evidence="7 11" id="KW-1133">Transmembrane helix</keyword>
<keyword evidence="5 11" id="KW-0812">Transmembrane</keyword>
<dbReference type="Pfam" id="PF02931">
    <property type="entry name" value="Neur_chan_LBD"/>
    <property type="match status" value="1"/>
</dbReference>
<evidence type="ECO:0000313" key="13">
    <source>
        <dbReference type="EMBL" id="KAF7491128.1"/>
    </source>
</evidence>
<keyword evidence="4" id="KW-1003">Cell membrane</keyword>
<dbReference type="Gene3D" id="2.70.170.10">
    <property type="entry name" value="Neurotransmitter-gated ion-channel ligand-binding domain"/>
    <property type="match status" value="1"/>
</dbReference>
<keyword evidence="13" id="KW-0675">Receptor</keyword>
<organism evidence="13">
    <name type="scientific">Sarcoptes scabiei</name>
    <name type="common">Itch mite</name>
    <name type="synonym">Acarus scabiei</name>
    <dbReference type="NCBI Taxonomy" id="52283"/>
    <lineage>
        <taxon>Eukaryota</taxon>
        <taxon>Metazoa</taxon>
        <taxon>Ecdysozoa</taxon>
        <taxon>Arthropoda</taxon>
        <taxon>Chelicerata</taxon>
        <taxon>Arachnida</taxon>
        <taxon>Acari</taxon>
        <taxon>Acariformes</taxon>
        <taxon>Sarcoptiformes</taxon>
        <taxon>Astigmata</taxon>
        <taxon>Psoroptidia</taxon>
        <taxon>Sarcoptoidea</taxon>
        <taxon>Sarcoptidae</taxon>
        <taxon>Sarcoptinae</taxon>
        <taxon>Sarcoptes</taxon>
    </lineage>
</organism>
<evidence type="ECO:0000259" key="12">
    <source>
        <dbReference type="Pfam" id="PF02931"/>
    </source>
</evidence>
<accession>A0A834VET4</accession>
<dbReference type="EMBL" id="WVUK01000061">
    <property type="protein sequence ID" value="KAF7491128.1"/>
    <property type="molecule type" value="Genomic_DNA"/>
</dbReference>
<dbReference type="InterPro" id="IPR006202">
    <property type="entry name" value="Neur_chan_lig-bd"/>
</dbReference>